<comment type="caution">
    <text evidence="2">The sequence shown here is derived from an EMBL/GenBank/DDBJ whole genome shotgun (WGS) entry which is preliminary data.</text>
</comment>
<feature type="domain" description="Cyclic nucleotide-binding" evidence="1">
    <location>
        <begin position="5"/>
        <end position="112"/>
    </location>
</feature>
<dbReference type="RefSeq" id="WP_302041932.1">
    <property type="nucleotide sequence ID" value="NZ_JAUKPO010000043.1"/>
</dbReference>
<proteinExistence type="predicted"/>
<dbReference type="InterPro" id="IPR014710">
    <property type="entry name" value="RmlC-like_jellyroll"/>
</dbReference>
<dbReference type="CDD" id="cd00038">
    <property type="entry name" value="CAP_ED"/>
    <property type="match status" value="1"/>
</dbReference>
<organism evidence="2 3">
    <name type="scientific">Rhodocytophaga aerolata</name>
    <dbReference type="NCBI Taxonomy" id="455078"/>
    <lineage>
        <taxon>Bacteria</taxon>
        <taxon>Pseudomonadati</taxon>
        <taxon>Bacteroidota</taxon>
        <taxon>Cytophagia</taxon>
        <taxon>Cytophagales</taxon>
        <taxon>Rhodocytophagaceae</taxon>
        <taxon>Rhodocytophaga</taxon>
    </lineage>
</organism>
<keyword evidence="3" id="KW-1185">Reference proteome</keyword>
<reference evidence="2" key="1">
    <citation type="submission" date="2023-07" db="EMBL/GenBank/DDBJ databases">
        <title>The genome sequence of Rhodocytophaga aerolata KACC 12507.</title>
        <authorList>
            <person name="Zhang X."/>
        </authorList>
    </citation>
    <scope>NUCLEOTIDE SEQUENCE</scope>
    <source>
        <strain evidence="2">KACC 12507</strain>
    </source>
</reference>
<name>A0ABT8RG96_9BACT</name>
<dbReference type="InterPro" id="IPR018490">
    <property type="entry name" value="cNMP-bd_dom_sf"/>
</dbReference>
<dbReference type="EMBL" id="JAUKPO010000043">
    <property type="protein sequence ID" value="MDO1451132.1"/>
    <property type="molecule type" value="Genomic_DNA"/>
</dbReference>
<evidence type="ECO:0000313" key="3">
    <source>
        <dbReference type="Proteomes" id="UP001168528"/>
    </source>
</evidence>
<accession>A0ABT8RG96</accession>
<dbReference type="SUPFAM" id="SSF51206">
    <property type="entry name" value="cAMP-binding domain-like"/>
    <property type="match status" value="1"/>
</dbReference>
<gene>
    <name evidence="2" type="ORF">Q0590_32965</name>
</gene>
<dbReference type="Proteomes" id="UP001168528">
    <property type="component" value="Unassembled WGS sequence"/>
</dbReference>
<dbReference type="PROSITE" id="PS50042">
    <property type="entry name" value="CNMP_BINDING_3"/>
    <property type="match status" value="1"/>
</dbReference>
<dbReference type="SMART" id="SM00100">
    <property type="entry name" value="cNMP"/>
    <property type="match status" value="1"/>
</dbReference>
<dbReference type="Pfam" id="PF00027">
    <property type="entry name" value="cNMP_binding"/>
    <property type="match status" value="1"/>
</dbReference>
<evidence type="ECO:0000313" key="2">
    <source>
        <dbReference type="EMBL" id="MDO1451132.1"/>
    </source>
</evidence>
<protein>
    <submittedName>
        <fullName evidence="2">Crp/Fnr family transcriptional regulator</fullName>
    </submittedName>
</protein>
<sequence length="184" mass="21301">MFEKMLDKYHLPLEASISLKTETKTFGKGEIITHQDDIENYIYLIKKGAVLVGSLQEQKEAILDFWFEGDYFSSYMSFLSRKPSQVYIETLVPTLVERIDYGQMQSLYGQSATANMLGRLIAESHYVRKTQRELDLMTKTAEQRYKDLLEKGKTIIEQVPVHKIARYLGIHPESLSRIRANLIS</sequence>
<dbReference type="Gene3D" id="2.60.120.10">
    <property type="entry name" value="Jelly Rolls"/>
    <property type="match status" value="1"/>
</dbReference>
<evidence type="ECO:0000259" key="1">
    <source>
        <dbReference type="PROSITE" id="PS50042"/>
    </source>
</evidence>
<dbReference type="InterPro" id="IPR000595">
    <property type="entry name" value="cNMP-bd_dom"/>
</dbReference>